<dbReference type="PANTHER" id="PTHR37017">
    <property type="entry name" value="AB HYDROLASE-1 DOMAIN-CONTAINING PROTEIN-RELATED"/>
    <property type="match status" value="1"/>
</dbReference>
<dbReference type="InterPro" id="IPR052897">
    <property type="entry name" value="Sec-Metab_Biosynth_Hydrolase"/>
</dbReference>
<feature type="domain" description="AB hydrolase-1" evidence="1">
    <location>
        <begin position="8"/>
        <end position="250"/>
    </location>
</feature>
<evidence type="ECO:0000313" key="3">
    <source>
        <dbReference type="Proteomes" id="UP000800094"/>
    </source>
</evidence>
<dbReference type="Pfam" id="PF12697">
    <property type="entry name" value="Abhydrolase_6"/>
    <property type="match status" value="1"/>
</dbReference>
<dbReference type="OrthoDB" id="1263307at2759"/>
<evidence type="ECO:0000259" key="1">
    <source>
        <dbReference type="Pfam" id="PF12697"/>
    </source>
</evidence>
<accession>A0A6A6HZ34</accession>
<protein>
    <submittedName>
        <fullName evidence="2">Alpha/beta-hydrolase</fullName>
    </submittedName>
</protein>
<keyword evidence="2" id="KW-0378">Hydrolase</keyword>
<dbReference type="RefSeq" id="XP_033677976.1">
    <property type="nucleotide sequence ID" value="XM_033830174.1"/>
</dbReference>
<dbReference type="Proteomes" id="UP000800094">
    <property type="component" value="Unassembled WGS sequence"/>
</dbReference>
<dbReference type="GO" id="GO:0016787">
    <property type="term" value="F:hydrolase activity"/>
    <property type="evidence" value="ECO:0007669"/>
    <property type="project" value="UniProtKB-KW"/>
</dbReference>
<proteinExistence type="predicted"/>
<dbReference type="GeneID" id="54583504"/>
<organism evidence="2 3">
    <name type="scientific">Trematosphaeria pertusa</name>
    <dbReference type="NCBI Taxonomy" id="390896"/>
    <lineage>
        <taxon>Eukaryota</taxon>
        <taxon>Fungi</taxon>
        <taxon>Dikarya</taxon>
        <taxon>Ascomycota</taxon>
        <taxon>Pezizomycotina</taxon>
        <taxon>Dothideomycetes</taxon>
        <taxon>Pleosporomycetidae</taxon>
        <taxon>Pleosporales</taxon>
        <taxon>Massarineae</taxon>
        <taxon>Trematosphaeriaceae</taxon>
        <taxon>Trematosphaeria</taxon>
    </lineage>
</organism>
<dbReference type="EMBL" id="ML987206">
    <property type="protein sequence ID" value="KAF2242972.1"/>
    <property type="molecule type" value="Genomic_DNA"/>
</dbReference>
<evidence type="ECO:0000313" key="2">
    <source>
        <dbReference type="EMBL" id="KAF2242972.1"/>
    </source>
</evidence>
<dbReference type="PANTHER" id="PTHR37017:SF13">
    <property type="entry name" value="AB HYDROLASE-1 DOMAIN-CONTAINING PROTEIN"/>
    <property type="match status" value="1"/>
</dbReference>
<dbReference type="AlphaFoldDB" id="A0A6A6HZ34"/>
<keyword evidence="3" id="KW-1185">Reference proteome</keyword>
<name>A0A6A6HZ34_9PLEO</name>
<dbReference type="Gene3D" id="3.40.50.1820">
    <property type="entry name" value="alpha/beta hydrolase"/>
    <property type="match status" value="1"/>
</dbReference>
<dbReference type="InterPro" id="IPR000073">
    <property type="entry name" value="AB_hydrolase_1"/>
</dbReference>
<sequence>MAAEKPTLVLVPGSFVPPSFYTNVISAFSSKGYSIQAVDTCTVGKKPGAPPTMYDDAAHIASVVSKLADEGKDIVLVAHSYGGIPTSESLKGLSKDTREKEGKKGGVVRVAYMTAVVPELEENSAAVFSVLGDQAPSAYTAVDEDGWMFHPTPEITAGYVFSDLSPEEGLKWVNKFEQHSVVSFTNELTYAGYKDVPVSYLFCEEDKCVPPMVQQRCIDVIEKASGRNVDVTRVKNDHCPSVSAPEKVVDWFVHLVEIGGKA</sequence>
<dbReference type="InterPro" id="IPR029058">
    <property type="entry name" value="AB_hydrolase_fold"/>
</dbReference>
<reference evidence="2" key="1">
    <citation type="journal article" date="2020" name="Stud. Mycol.">
        <title>101 Dothideomycetes genomes: a test case for predicting lifestyles and emergence of pathogens.</title>
        <authorList>
            <person name="Haridas S."/>
            <person name="Albert R."/>
            <person name="Binder M."/>
            <person name="Bloem J."/>
            <person name="Labutti K."/>
            <person name="Salamov A."/>
            <person name="Andreopoulos B."/>
            <person name="Baker S."/>
            <person name="Barry K."/>
            <person name="Bills G."/>
            <person name="Bluhm B."/>
            <person name="Cannon C."/>
            <person name="Castanera R."/>
            <person name="Culley D."/>
            <person name="Daum C."/>
            <person name="Ezra D."/>
            <person name="Gonzalez J."/>
            <person name="Henrissat B."/>
            <person name="Kuo A."/>
            <person name="Liang C."/>
            <person name="Lipzen A."/>
            <person name="Lutzoni F."/>
            <person name="Magnuson J."/>
            <person name="Mondo S."/>
            <person name="Nolan M."/>
            <person name="Ohm R."/>
            <person name="Pangilinan J."/>
            <person name="Park H.-J."/>
            <person name="Ramirez L."/>
            <person name="Alfaro M."/>
            <person name="Sun H."/>
            <person name="Tritt A."/>
            <person name="Yoshinaga Y."/>
            <person name="Zwiers L.-H."/>
            <person name="Turgeon B."/>
            <person name="Goodwin S."/>
            <person name="Spatafora J."/>
            <person name="Crous P."/>
            <person name="Grigoriev I."/>
        </authorList>
    </citation>
    <scope>NUCLEOTIDE SEQUENCE</scope>
    <source>
        <strain evidence="2">CBS 122368</strain>
    </source>
</reference>
<dbReference type="SUPFAM" id="SSF53474">
    <property type="entry name" value="alpha/beta-Hydrolases"/>
    <property type="match status" value="1"/>
</dbReference>
<gene>
    <name evidence="2" type="ORF">BU26DRAFT_523951</name>
</gene>